<evidence type="ECO:0000313" key="2">
    <source>
        <dbReference type="EMBL" id="CEK63888.1"/>
    </source>
</evidence>
<organism evidence="2">
    <name type="scientific">Arion vulgaris</name>
    <dbReference type="NCBI Taxonomy" id="1028688"/>
    <lineage>
        <taxon>Eukaryota</taxon>
        <taxon>Metazoa</taxon>
        <taxon>Spiralia</taxon>
        <taxon>Lophotrochozoa</taxon>
        <taxon>Mollusca</taxon>
        <taxon>Gastropoda</taxon>
        <taxon>Heterobranchia</taxon>
        <taxon>Euthyneura</taxon>
        <taxon>Panpulmonata</taxon>
        <taxon>Eupulmonata</taxon>
        <taxon>Stylommatophora</taxon>
        <taxon>Helicina</taxon>
        <taxon>Arionoidea</taxon>
        <taxon>Arionidae</taxon>
        <taxon>Arion</taxon>
    </lineage>
</organism>
<dbReference type="EMBL" id="HACG01017023">
    <property type="protein sequence ID" value="CEK63888.1"/>
    <property type="molecule type" value="Transcribed_RNA"/>
</dbReference>
<reference evidence="2" key="1">
    <citation type="submission" date="2014-12" db="EMBL/GenBank/DDBJ databases">
        <title>Insight into the proteome of Arion vulgaris.</title>
        <authorList>
            <person name="Aradska J."/>
            <person name="Bulat T."/>
            <person name="Smidak R."/>
            <person name="Sarate P."/>
            <person name="Gangsoo J."/>
            <person name="Sialana F."/>
            <person name="Bilban M."/>
            <person name="Lubec G."/>
        </authorList>
    </citation>
    <scope>NUCLEOTIDE SEQUENCE</scope>
    <source>
        <tissue evidence="2">Skin</tissue>
    </source>
</reference>
<name>A0A0B6Z5S8_9EUPU</name>
<dbReference type="AlphaFoldDB" id="A0A0B6Z5S8"/>
<feature type="non-terminal residue" evidence="2">
    <location>
        <position position="1"/>
    </location>
</feature>
<feature type="non-terminal residue" evidence="2">
    <location>
        <position position="118"/>
    </location>
</feature>
<accession>A0A0B6Z5S8</accession>
<feature type="region of interest" description="Disordered" evidence="1">
    <location>
        <begin position="1"/>
        <end position="118"/>
    </location>
</feature>
<feature type="compositionally biased region" description="Polar residues" evidence="1">
    <location>
        <begin position="42"/>
        <end position="58"/>
    </location>
</feature>
<feature type="compositionally biased region" description="Low complexity" evidence="1">
    <location>
        <begin position="59"/>
        <end position="74"/>
    </location>
</feature>
<evidence type="ECO:0000256" key="1">
    <source>
        <dbReference type="SAM" id="MobiDB-lite"/>
    </source>
</evidence>
<sequence length="118" mass="12694">NKTSTSARQSSVPQRLQDTTLVPSKNKLPTRLVTAQSKHKLSTSNSSTEDGSCASTRTSDNSIKSTSSNSTQSKQLEEPPVRSSSRNSDEVAISNQQLRHHSAFHAVGRARQSAMSPA</sequence>
<protein>
    <submittedName>
        <fullName evidence="2">Uncharacterized protein</fullName>
    </submittedName>
</protein>
<feature type="compositionally biased region" description="Polar residues" evidence="1">
    <location>
        <begin position="1"/>
        <end position="23"/>
    </location>
</feature>
<proteinExistence type="predicted"/>
<gene>
    <name evidence="2" type="primary">ORF49839</name>
</gene>